<dbReference type="Proteomes" id="UP001209540">
    <property type="component" value="Unassembled WGS sequence"/>
</dbReference>
<feature type="compositionally biased region" description="Basic and acidic residues" evidence="7">
    <location>
        <begin position="293"/>
        <end position="305"/>
    </location>
</feature>
<dbReference type="Gene3D" id="2.30.30.190">
    <property type="entry name" value="CAP Gly-rich-like domain"/>
    <property type="match status" value="1"/>
</dbReference>
<organism evidence="9 10">
    <name type="scientific">Phascolomyces articulosus</name>
    <dbReference type="NCBI Taxonomy" id="60185"/>
    <lineage>
        <taxon>Eukaryota</taxon>
        <taxon>Fungi</taxon>
        <taxon>Fungi incertae sedis</taxon>
        <taxon>Mucoromycota</taxon>
        <taxon>Mucoromycotina</taxon>
        <taxon>Mucoromycetes</taxon>
        <taxon>Mucorales</taxon>
        <taxon>Lichtheimiaceae</taxon>
        <taxon>Phascolomyces</taxon>
    </lineage>
</organism>
<evidence type="ECO:0000313" key="10">
    <source>
        <dbReference type="Proteomes" id="UP001209540"/>
    </source>
</evidence>
<dbReference type="InterPro" id="IPR000938">
    <property type="entry name" value="CAP-Gly_domain"/>
</dbReference>
<protein>
    <recommendedName>
        <fullName evidence="8">CAP-Gly domain-containing protein</fullName>
    </recommendedName>
</protein>
<dbReference type="PROSITE" id="PS00845">
    <property type="entry name" value="CAP_GLY_1"/>
    <property type="match status" value="1"/>
</dbReference>
<feature type="compositionally biased region" description="Basic residues" evidence="7">
    <location>
        <begin position="1"/>
        <end position="13"/>
    </location>
</feature>
<sequence length="381" mass="42198">MPLFNFRKKKTNTKKSSSSPSSRLGLRKTKSMGNIADENQISRQTTSTTAPVTKELQLPATTTTLLTVEPQQKDVTTKLGGSTSSSSGEEEDYTTGTSSEDDDDNETSSSLSEDNDESSSDSETDSVSSLPTTSSIHKHDTQASSSKQEKPSLHMTVPRVQLKSSSTPSTPRETERSNYFSSGDLELLLSMETQARIDAQEKAAAEAAAAPPPPRKTALRFELPVTPSRSRSPNPAYSAYSRPRQRWSLPDEKWLDQDDKKKKKSKKASGSSSSKKRSKSWKNRIMGSDDDEGKNKSDDEQEEQERVLKVGDKVYLLHRPLPIFGHVRYMGPVNFESGDNWVGVELESRVGKNDGSVNGHRYFQTDPHRGIFVRKIELGFA</sequence>
<keyword evidence="2" id="KW-0963">Cytoplasm</keyword>
<feature type="region of interest" description="Disordered" evidence="7">
    <location>
        <begin position="198"/>
        <end position="305"/>
    </location>
</feature>
<feature type="compositionally biased region" description="Acidic residues" evidence="7">
    <location>
        <begin position="88"/>
        <end position="106"/>
    </location>
</feature>
<accession>A0AAD5JPP5</accession>
<gene>
    <name evidence="9" type="ORF">BDA99DRAFT_524486</name>
</gene>
<comment type="subcellular location">
    <subcellularLocation>
        <location evidence="1">Cytoplasm</location>
        <location evidence="1">Cytoskeleton</location>
        <location evidence="1">Spindle</location>
    </subcellularLocation>
</comment>
<dbReference type="SMART" id="SM01052">
    <property type="entry name" value="CAP_GLY"/>
    <property type="match status" value="1"/>
</dbReference>
<keyword evidence="5" id="KW-0175">Coiled coil</keyword>
<reference evidence="9" key="1">
    <citation type="journal article" date="2022" name="IScience">
        <title>Evolution of zygomycete secretomes and the origins of terrestrial fungal ecologies.</title>
        <authorList>
            <person name="Chang Y."/>
            <person name="Wang Y."/>
            <person name="Mondo S."/>
            <person name="Ahrendt S."/>
            <person name="Andreopoulos W."/>
            <person name="Barry K."/>
            <person name="Beard J."/>
            <person name="Benny G.L."/>
            <person name="Blankenship S."/>
            <person name="Bonito G."/>
            <person name="Cuomo C."/>
            <person name="Desiro A."/>
            <person name="Gervers K.A."/>
            <person name="Hundley H."/>
            <person name="Kuo A."/>
            <person name="LaButti K."/>
            <person name="Lang B.F."/>
            <person name="Lipzen A."/>
            <person name="O'Donnell K."/>
            <person name="Pangilinan J."/>
            <person name="Reynolds N."/>
            <person name="Sandor L."/>
            <person name="Smith M.E."/>
            <person name="Tsang A."/>
            <person name="Grigoriev I.V."/>
            <person name="Stajich J.E."/>
            <person name="Spatafora J.W."/>
        </authorList>
    </citation>
    <scope>NUCLEOTIDE SEQUENCE</scope>
    <source>
        <strain evidence="9">RSA 2281</strain>
    </source>
</reference>
<feature type="compositionally biased region" description="Acidic residues" evidence="7">
    <location>
        <begin position="113"/>
        <end position="124"/>
    </location>
</feature>
<dbReference type="GO" id="GO:0005874">
    <property type="term" value="C:microtubule"/>
    <property type="evidence" value="ECO:0007669"/>
    <property type="project" value="UniProtKB-KW"/>
</dbReference>
<dbReference type="InterPro" id="IPR036859">
    <property type="entry name" value="CAP-Gly_dom_sf"/>
</dbReference>
<keyword evidence="10" id="KW-1185">Reference proteome</keyword>
<evidence type="ECO:0000259" key="8">
    <source>
        <dbReference type="PROSITE" id="PS50245"/>
    </source>
</evidence>
<reference evidence="9" key="2">
    <citation type="submission" date="2023-02" db="EMBL/GenBank/DDBJ databases">
        <authorList>
            <consortium name="DOE Joint Genome Institute"/>
            <person name="Mondo S.J."/>
            <person name="Chang Y."/>
            <person name="Wang Y."/>
            <person name="Ahrendt S."/>
            <person name="Andreopoulos W."/>
            <person name="Barry K."/>
            <person name="Beard J."/>
            <person name="Benny G.L."/>
            <person name="Blankenship S."/>
            <person name="Bonito G."/>
            <person name="Cuomo C."/>
            <person name="Desiro A."/>
            <person name="Gervers K.A."/>
            <person name="Hundley H."/>
            <person name="Kuo A."/>
            <person name="LaButti K."/>
            <person name="Lang B.F."/>
            <person name="Lipzen A."/>
            <person name="O'Donnell K."/>
            <person name="Pangilinan J."/>
            <person name="Reynolds N."/>
            <person name="Sandor L."/>
            <person name="Smith M.W."/>
            <person name="Tsang A."/>
            <person name="Grigoriev I.V."/>
            <person name="Stajich J.E."/>
            <person name="Spatafora J.W."/>
        </authorList>
    </citation>
    <scope>NUCLEOTIDE SEQUENCE</scope>
    <source>
        <strain evidence="9">RSA 2281</strain>
    </source>
</reference>
<feature type="region of interest" description="Disordered" evidence="7">
    <location>
        <begin position="1"/>
        <end position="182"/>
    </location>
</feature>
<evidence type="ECO:0000313" key="9">
    <source>
        <dbReference type="EMBL" id="KAI9248789.1"/>
    </source>
</evidence>
<feature type="compositionally biased region" description="Polar residues" evidence="7">
    <location>
        <begin position="37"/>
        <end position="51"/>
    </location>
</feature>
<dbReference type="EMBL" id="JAIXMP010000037">
    <property type="protein sequence ID" value="KAI9248789.1"/>
    <property type="molecule type" value="Genomic_DNA"/>
</dbReference>
<dbReference type="SUPFAM" id="SSF74924">
    <property type="entry name" value="Cap-Gly domain"/>
    <property type="match status" value="1"/>
</dbReference>
<dbReference type="PANTHER" id="PTHR18916:SF6">
    <property type="entry name" value="DYNACTIN SUBUNIT 1"/>
    <property type="match status" value="1"/>
</dbReference>
<evidence type="ECO:0000256" key="5">
    <source>
        <dbReference type="ARBA" id="ARBA00023054"/>
    </source>
</evidence>
<evidence type="ECO:0000256" key="6">
    <source>
        <dbReference type="ARBA" id="ARBA00023212"/>
    </source>
</evidence>
<evidence type="ECO:0000256" key="3">
    <source>
        <dbReference type="ARBA" id="ARBA00022701"/>
    </source>
</evidence>
<dbReference type="PANTHER" id="PTHR18916">
    <property type="entry name" value="DYNACTIN 1-RELATED MICROTUBULE-BINDING"/>
    <property type="match status" value="1"/>
</dbReference>
<keyword evidence="3" id="KW-0493">Microtubule</keyword>
<dbReference type="PROSITE" id="PS50245">
    <property type="entry name" value="CAP_GLY_2"/>
    <property type="match status" value="1"/>
</dbReference>
<evidence type="ECO:0000256" key="2">
    <source>
        <dbReference type="ARBA" id="ARBA00022490"/>
    </source>
</evidence>
<keyword evidence="6" id="KW-0206">Cytoskeleton</keyword>
<feature type="compositionally biased region" description="Basic and acidic residues" evidence="7">
    <location>
        <begin position="249"/>
        <end position="260"/>
    </location>
</feature>
<dbReference type="Pfam" id="PF01302">
    <property type="entry name" value="CAP_GLY"/>
    <property type="match status" value="1"/>
</dbReference>
<feature type="compositionally biased region" description="Basic and acidic residues" evidence="7">
    <location>
        <begin position="137"/>
        <end position="152"/>
    </location>
</feature>
<keyword evidence="4" id="KW-0243">Dynein</keyword>
<name>A0AAD5JPP5_9FUNG</name>
<dbReference type="GO" id="GO:0005819">
    <property type="term" value="C:spindle"/>
    <property type="evidence" value="ECO:0007669"/>
    <property type="project" value="UniProtKB-SubCell"/>
</dbReference>
<dbReference type="GO" id="GO:0030286">
    <property type="term" value="C:dynein complex"/>
    <property type="evidence" value="ECO:0007669"/>
    <property type="project" value="UniProtKB-KW"/>
</dbReference>
<feature type="domain" description="CAP-Gly" evidence="8">
    <location>
        <begin position="341"/>
        <end position="374"/>
    </location>
</feature>
<evidence type="ECO:0000256" key="1">
    <source>
        <dbReference type="ARBA" id="ARBA00004186"/>
    </source>
</evidence>
<evidence type="ECO:0000256" key="7">
    <source>
        <dbReference type="SAM" id="MobiDB-lite"/>
    </source>
</evidence>
<proteinExistence type="predicted"/>
<evidence type="ECO:0000256" key="4">
    <source>
        <dbReference type="ARBA" id="ARBA00023017"/>
    </source>
</evidence>
<comment type="caution">
    <text evidence="9">The sequence shown here is derived from an EMBL/GenBank/DDBJ whole genome shotgun (WGS) entry which is preliminary data.</text>
</comment>
<dbReference type="AlphaFoldDB" id="A0AAD5JPP5"/>